<comment type="caution">
    <text evidence="1">The sequence shown here is derived from an EMBL/GenBank/DDBJ whole genome shotgun (WGS) entry which is preliminary data.</text>
</comment>
<gene>
    <name evidence="1" type="ORF">GCM10022263_17820</name>
</gene>
<keyword evidence="2" id="KW-1185">Reference proteome</keyword>
<accession>A0ABP6V9V0</accession>
<organism evidence="1 2">
    <name type="scientific">Nocardioides daeguensis</name>
    <dbReference type="NCBI Taxonomy" id="908359"/>
    <lineage>
        <taxon>Bacteria</taxon>
        <taxon>Bacillati</taxon>
        <taxon>Actinomycetota</taxon>
        <taxon>Actinomycetes</taxon>
        <taxon>Propionibacteriales</taxon>
        <taxon>Nocardioidaceae</taxon>
        <taxon>Nocardioides</taxon>
    </lineage>
</organism>
<evidence type="ECO:0000313" key="2">
    <source>
        <dbReference type="Proteomes" id="UP001500301"/>
    </source>
</evidence>
<dbReference type="RefSeq" id="WP_218233087.1">
    <property type="nucleotide sequence ID" value="NZ_BAABBB010000009.1"/>
</dbReference>
<reference evidence="2" key="1">
    <citation type="journal article" date="2019" name="Int. J. Syst. Evol. Microbiol.">
        <title>The Global Catalogue of Microorganisms (GCM) 10K type strain sequencing project: providing services to taxonomists for standard genome sequencing and annotation.</title>
        <authorList>
            <consortium name="The Broad Institute Genomics Platform"/>
            <consortium name="The Broad Institute Genome Sequencing Center for Infectious Disease"/>
            <person name="Wu L."/>
            <person name="Ma J."/>
        </authorList>
    </citation>
    <scope>NUCLEOTIDE SEQUENCE [LARGE SCALE GENOMIC DNA]</scope>
    <source>
        <strain evidence="2">JCM 17460</strain>
    </source>
</reference>
<dbReference type="EMBL" id="BAABBB010000009">
    <property type="protein sequence ID" value="GAA3529599.1"/>
    <property type="molecule type" value="Genomic_DNA"/>
</dbReference>
<name>A0ABP6V9V0_9ACTN</name>
<sequence length="181" mass="18743">MTSSTTPPTTPSVSLAVPRRWTAHDTPAPGVLLVARAPAATPCGVTPELALRTGPVDPALSLAAWRAEALAALAGQLDALEVEDTDVVDLDDLDIDLGGEAVAYARFSHRLDGIGGLDGIDGIDVVCDQWAWLRDGVGVTLTGTVAREDYADYADLFEQVAATVEVSARGPGSAPPAAARW</sequence>
<dbReference type="Proteomes" id="UP001500301">
    <property type="component" value="Unassembled WGS sequence"/>
</dbReference>
<protein>
    <submittedName>
        <fullName evidence="1">Uncharacterized protein</fullName>
    </submittedName>
</protein>
<evidence type="ECO:0000313" key="1">
    <source>
        <dbReference type="EMBL" id="GAA3529599.1"/>
    </source>
</evidence>
<proteinExistence type="predicted"/>